<dbReference type="EMBL" id="CP000559">
    <property type="protein sequence ID" value="ABN06779.1"/>
    <property type="molecule type" value="Genomic_DNA"/>
</dbReference>
<dbReference type="InterPro" id="IPR029035">
    <property type="entry name" value="DHS-like_NAD/FAD-binding_dom"/>
</dbReference>
<dbReference type="UniPathway" id="UPA00047">
    <property type="reaction ID" value="UER00055"/>
</dbReference>
<dbReference type="STRING" id="410358.Mlab_0605"/>
<dbReference type="InterPro" id="IPR011766">
    <property type="entry name" value="TPP_enzyme_TPP-bd"/>
</dbReference>
<dbReference type="GO" id="GO:0044272">
    <property type="term" value="P:sulfur compound biosynthetic process"/>
    <property type="evidence" value="ECO:0007669"/>
    <property type="project" value="UniProtKB-ARBA"/>
</dbReference>
<dbReference type="GO" id="GO:0009097">
    <property type="term" value="P:isoleucine biosynthetic process"/>
    <property type="evidence" value="ECO:0007669"/>
    <property type="project" value="UniProtKB-UniPathway"/>
</dbReference>
<dbReference type="Gene3D" id="3.40.50.970">
    <property type="match status" value="2"/>
</dbReference>
<dbReference type="InterPro" id="IPR029061">
    <property type="entry name" value="THDP-binding"/>
</dbReference>
<keyword evidence="8" id="KW-0274">FAD</keyword>
<evidence type="ECO:0000256" key="4">
    <source>
        <dbReference type="ARBA" id="ARBA00022605"/>
    </source>
</evidence>
<comment type="pathway">
    <text evidence="1 13">Amino-acid biosynthesis; L-isoleucine biosynthesis; L-isoleucine from 2-oxobutanoate: step 1/4.</text>
</comment>
<evidence type="ECO:0000256" key="5">
    <source>
        <dbReference type="ARBA" id="ARBA00022630"/>
    </source>
</evidence>
<proteinExistence type="inferred from homology"/>
<accession>A2SR23</accession>
<dbReference type="FunFam" id="3.40.50.970:FF:000007">
    <property type="entry name" value="Acetolactate synthase"/>
    <property type="match status" value="1"/>
</dbReference>
<comment type="pathway">
    <text evidence="2 13">Amino-acid biosynthesis; L-valine biosynthesis; L-valine from pyruvate: step 1/4.</text>
</comment>
<dbReference type="AlphaFoldDB" id="A2SR23"/>
<dbReference type="Pfam" id="PF02775">
    <property type="entry name" value="TPP_enzyme_C"/>
    <property type="match status" value="1"/>
</dbReference>
<keyword evidence="10 13" id="KW-0786">Thiamine pyrophosphate</keyword>
<dbReference type="EC" id="2.2.1.6" evidence="13"/>
<dbReference type="GO" id="GO:0003984">
    <property type="term" value="F:acetolactate synthase activity"/>
    <property type="evidence" value="ECO:0007669"/>
    <property type="project" value="UniProtKB-EC"/>
</dbReference>
<feature type="domain" description="Thiamine pyrophosphate enzyme TPP-binding" evidence="15">
    <location>
        <begin position="388"/>
        <end position="534"/>
    </location>
</feature>
<dbReference type="SUPFAM" id="SSF52518">
    <property type="entry name" value="Thiamin diphosphate-binding fold (THDP-binding)"/>
    <property type="match status" value="2"/>
</dbReference>
<evidence type="ECO:0000256" key="13">
    <source>
        <dbReference type="RuleBase" id="RU003591"/>
    </source>
</evidence>
<dbReference type="GO" id="GO:0050660">
    <property type="term" value="F:flavin adenine dinucleotide binding"/>
    <property type="evidence" value="ECO:0007669"/>
    <property type="project" value="InterPro"/>
</dbReference>
<feature type="domain" description="Thiamine pyrophosphate enzyme N-terminal TPP-binding" evidence="16">
    <location>
        <begin position="5"/>
        <end position="118"/>
    </location>
</feature>
<comment type="catalytic activity">
    <reaction evidence="12 13">
        <text>2 pyruvate + H(+) = (2S)-2-acetolactate + CO2</text>
        <dbReference type="Rhea" id="RHEA:25249"/>
        <dbReference type="ChEBI" id="CHEBI:15361"/>
        <dbReference type="ChEBI" id="CHEBI:15378"/>
        <dbReference type="ChEBI" id="CHEBI:16526"/>
        <dbReference type="ChEBI" id="CHEBI:58476"/>
        <dbReference type="EC" id="2.2.1.6"/>
    </reaction>
</comment>
<comment type="similarity">
    <text evidence="3 13">Belongs to the TPP enzyme family.</text>
</comment>
<dbReference type="FunFam" id="3.40.50.970:FF:000016">
    <property type="entry name" value="Acetolactate synthase"/>
    <property type="match status" value="1"/>
</dbReference>
<comment type="cofactor">
    <cofactor evidence="13">
        <name>Mg(2+)</name>
        <dbReference type="ChEBI" id="CHEBI:18420"/>
    </cofactor>
    <text evidence="13">Binds 1 Mg(2+) ion per subunit.</text>
</comment>
<dbReference type="GO" id="GO:0000287">
    <property type="term" value="F:magnesium ion binding"/>
    <property type="evidence" value="ECO:0007669"/>
    <property type="project" value="UniProtKB-UniRule"/>
</dbReference>
<evidence type="ECO:0000259" key="15">
    <source>
        <dbReference type="Pfam" id="PF02775"/>
    </source>
</evidence>
<dbReference type="FunFam" id="3.40.50.1220:FF:000008">
    <property type="entry name" value="Acetolactate synthase"/>
    <property type="match status" value="1"/>
</dbReference>
<keyword evidence="18" id="KW-1185">Reference proteome</keyword>
<dbReference type="Pfam" id="PF02776">
    <property type="entry name" value="TPP_enzyme_N"/>
    <property type="match status" value="1"/>
</dbReference>
<dbReference type="GO" id="GO:0005948">
    <property type="term" value="C:acetolactate synthase complex"/>
    <property type="evidence" value="ECO:0007669"/>
    <property type="project" value="TreeGrafter"/>
</dbReference>
<name>A2SR23_METLZ</name>
<keyword evidence="9 13" id="KW-0460">Magnesium</keyword>
<keyword evidence="6 13" id="KW-0808">Transferase</keyword>
<dbReference type="InterPro" id="IPR012000">
    <property type="entry name" value="Thiamin_PyroP_enz_cen_dom"/>
</dbReference>
<dbReference type="UniPathway" id="UPA00049">
    <property type="reaction ID" value="UER00059"/>
</dbReference>
<evidence type="ECO:0000256" key="6">
    <source>
        <dbReference type="ARBA" id="ARBA00022679"/>
    </source>
</evidence>
<dbReference type="InterPro" id="IPR012846">
    <property type="entry name" value="Acetolactate_synth_lsu"/>
</dbReference>
<evidence type="ECO:0000256" key="12">
    <source>
        <dbReference type="ARBA" id="ARBA00048670"/>
    </source>
</evidence>
<organism evidence="17 18">
    <name type="scientific">Methanocorpusculum labreanum (strain ATCC 43576 / DSM 4855 / Z)</name>
    <dbReference type="NCBI Taxonomy" id="410358"/>
    <lineage>
        <taxon>Archaea</taxon>
        <taxon>Methanobacteriati</taxon>
        <taxon>Methanobacteriota</taxon>
        <taxon>Stenosarchaea group</taxon>
        <taxon>Methanomicrobia</taxon>
        <taxon>Methanomicrobiales</taxon>
        <taxon>Methanocorpusculaceae</taxon>
        <taxon>Methanocorpusculum</taxon>
    </lineage>
</organism>
<dbReference type="InterPro" id="IPR039368">
    <property type="entry name" value="AHAS_TPP"/>
</dbReference>
<dbReference type="NCBIfam" id="TIGR00118">
    <property type="entry name" value="acolac_lg"/>
    <property type="match status" value="1"/>
</dbReference>
<evidence type="ECO:0000259" key="16">
    <source>
        <dbReference type="Pfam" id="PF02776"/>
    </source>
</evidence>
<dbReference type="Gene3D" id="3.40.50.1220">
    <property type="entry name" value="TPP-binding domain"/>
    <property type="match status" value="1"/>
</dbReference>
<evidence type="ECO:0000256" key="9">
    <source>
        <dbReference type="ARBA" id="ARBA00022842"/>
    </source>
</evidence>
<evidence type="ECO:0000259" key="14">
    <source>
        <dbReference type="Pfam" id="PF00205"/>
    </source>
</evidence>
<keyword evidence="11 13" id="KW-0100">Branched-chain amino acid biosynthesis</keyword>
<keyword evidence="4 13" id="KW-0028">Amino-acid biosynthesis</keyword>
<evidence type="ECO:0000256" key="11">
    <source>
        <dbReference type="ARBA" id="ARBA00023304"/>
    </source>
</evidence>
<evidence type="ECO:0000256" key="7">
    <source>
        <dbReference type="ARBA" id="ARBA00022723"/>
    </source>
</evidence>
<dbReference type="PROSITE" id="PS00187">
    <property type="entry name" value="TPP_ENZYMES"/>
    <property type="match status" value="1"/>
</dbReference>
<dbReference type="CDD" id="cd07035">
    <property type="entry name" value="TPP_PYR_POX_like"/>
    <property type="match status" value="1"/>
</dbReference>
<dbReference type="KEGG" id="mla:Mlab_0605"/>
<dbReference type="HOGENOM" id="CLU_013748_1_2_2"/>
<dbReference type="SUPFAM" id="SSF52467">
    <property type="entry name" value="DHS-like NAD/FAD-binding domain"/>
    <property type="match status" value="1"/>
</dbReference>
<dbReference type="InterPro" id="IPR012001">
    <property type="entry name" value="Thiamin_PyroP_enz_TPP-bd_dom"/>
</dbReference>
<dbReference type="Pfam" id="PF00205">
    <property type="entry name" value="TPP_enzyme_M"/>
    <property type="match status" value="1"/>
</dbReference>
<dbReference type="InterPro" id="IPR045229">
    <property type="entry name" value="TPP_enz"/>
</dbReference>
<keyword evidence="5" id="KW-0285">Flavoprotein</keyword>
<dbReference type="InterPro" id="IPR000399">
    <property type="entry name" value="TPP-bd_CS"/>
</dbReference>
<dbReference type="PANTHER" id="PTHR18968:SF13">
    <property type="entry name" value="ACETOLACTATE SYNTHASE CATALYTIC SUBUNIT, MITOCHONDRIAL"/>
    <property type="match status" value="1"/>
</dbReference>
<evidence type="ECO:0000256" key="8">
    <source>
        <dbReference type="ARBA" id="ARBA00022827"/>
    </source>
</evidence>
<dbReference type="PANTHER" id="PTHR18968">
    <property type="entry name" value="THIAMINE PYROPHOSPHATE ENZYMES"/>
    <property type="match status" value="1"/>
</dbReference>
<sequence>MRMKTGAAILIESLKEEGVDIIFGYPGGSVLPIYDELYDAELTHILVRHEQAAVHAADGYARASGRVGVCLSTSGPGACNLISGIATANMDSVPIVALTGQVPTGMLGNDAFQESDITGITLPITKHNYLVKDARDIKMTVKAAFYIAGTGRNGPVLIDLPKDVLTAKVAEEEVLSGEPELRGYKPTLKGHSKQIKKALDLIYKAKKPVLYVGGGVITSGASEELVKLAELFCLPVTTTMMGLGAIPADHPLNLGMLGMHGTEYANYAVSEADLLIAVGARFDDRVTGKLSHFATHAKVIHIDIDPAEIGKNVNPDVPIVGDAKSVLADMICLAENNGCISEPWLEQVKLWRTNHPLRVVEDGKVHPQNIIKKLSELLDGGGIIVSEVGQNQMWAAQHYGFKKPRQWISSGGLGTMGYGFPAAIGAWFAKPEETVVLIAGDGSFQMNIQELATVAQYKIPVKIVILNNMYLGMVRQWQELFYDRRYSYTELPAVDFVGIAKAYGIQGMKVDSVDQIDAALQTALDYNGPYLLDFQIERGENVYPMVPAGAAISDMIGKHCHNGGSGR</sequence>
<evidence type="ECO:0000256" key="2">
    <source>
        <dbReference type="ARBA" id="ARBA00005025"/>
    </source>
</evidence>
<evidence type="ECO:0000313" key="17">
    <source>
        <dbReference type="EMBL" id="ABN06779.1"/>
    </source>
</evidence>
<comment type="cofactor">
    <cofactor evidence="13">
        <name>thiamine diphosphate</name>
        <dbReference type="ChEBI" id="CHEBI:58937"/>
    </cofactor>
    <text evidence="13">Binds 1 thiamine pyrophosphate per subunit.</text>
</comment>
<dbReference type="CDD" id="cd02015">
    <property type="entry name" value="TPP_AHAS"/>
    <property type="match status" value="1"/>
</dbReference>
<keyword evidence="7 13" id="KW-0479">Metal-binding</keyword>
<feature type="domain" description="Thiamine pyrophosphate enzyme central" evidence="14">
    <location>
        <begin position="195"/>
        <end position="329"/>
    </location>
</feature>
<dbReference type="GO" id="GO:0009099">
    <property type="term" value="P:L-valine biosynthetic process"/>
    <property type="evidence" value="ECO:0007669"/>
    <property type="project" value="UniProtKB-UniPathway"/>
</dbReference>
<gene>
    <name evidence="17" type="ordered locus">Mlab_0605</name>
</gene>
<dbReference type="Proteomes" id="UP000000365">
    <property type="component" value="Chromosome"/>
</dbReference>
<reference evidence="17 18" key="1">
    <citation type="journal article" date="2009" name="Stand. Genomic Sci.">
        <title>Complete genome sequence of Methanocorpusculum labreanum type strain Z.</title>
        <authorList>
            <person name="Anderson I.J."/>
            <person name="Sieprawska-Lupa M."/>
            <person name="Goltsman E."/>
            <person name="Lapidus A."/>
            <person name="Copeland A."/>
            <person name="Glavina Del Rio T."/>
            <person name="Tice H."/>
            <person name="Dalin E."/>
            <person name="Barry K."/>
            <person name="Pitluck S."/>
            <person name="Hauser L."/>
            <person name="Land M."/>
            <person name="Lucas S."/>
            <person name="Richardson P."/>
            <person name="Whitman W.B."/>
            <person name="Kyrpides N.C."/>
        </authorList>
    </citation>
    <scope>NUCLEOTIDE SEQUENCE [LARGE SCALE GENOMIC DNA]</scope>
    <source>
        <strain evidence="18">ATCC 43576 / DSM 4855 / Z</strain>
    </source>
</reference>
<protein>
    <recommendedName>
        <fullName evidence="13">Acetolactate synthase</fullName>
        <ecNumber evidence="13">2.2.1.6</ecNumber>
    </recommendedName>
</protein>
<dbReference type="GO" id="GO:0030976">
    <property type="term" value="F:thiamine pyrophosphate binding"/>
    <property type="evidence" value="ECO:0007669"/>
    <property type="project" value="UniProtKB-UniRule"/>
</dbReference>
<evidence type="ECO:0000256" key="3">
    <source>
        <dbReference type="ARBA" id="ARBA00007812"/>
    </source>
</evidence>
<dbReference type="eggNOG" id="arCOG01998">
    <property type="taxonomic scope" value="Archaea"/>
</dbReference>
<evidence type="ECO:0000256" key="10">
    <source>
        <dbReference type="ARBA" id="ARBA00023052"/>
    </source>
</evidence>
<evidence type="ECO:0000256" key="1">
    <source>
        <dbReference type="ARBA" id="ARBA00004974"/>
    </source>
</evidence>
<evidence type="ECO:0000313" key="18">
    <source>
        <dbReference type="Proteomes" id="UP000000365"/>
    </source>
</evidence>